<dbReference type="EMBL" id="CP038015">
    <property type="protein sequence ID" value="QBP41142.1"/>
    <property type="molecule type" value="Genomic_DNA"/>
</dbReference>
<dbReference type="Proteomes" id="UP000294292">
    <property type="component" value="Chromosome"/>
</dbReference>
<proteinExistence type="predicted"/>
<dbReference type="PANTHER" id="PTHR43479:SF11">
    <property type="entry name" value="ACREF_ENVCD OPERON REPRESSOR-RELATED"/>
    <property type="match status" value="1"/>
</dbReference>
<feature type="DNA-binding region" description="H-T-H motif" evidence="2">
    <location>
        <begin position="35"/>
        <end position="54"/>
    </location>
</feature>
<dbReference type="SUPFAM" id="SSF48498">
    <property type="entry name" value="Tetracyclin repressor-like, C-terminal domain"/>
    <property type="match status" value="1"/>
</dbReference>
<accession>A0A4P6ZXK4</accession>
<dbReference type="PANTHER" id="PTHR43479">
    <property type="entry name" value="ACREF/ENVCD OPERON REPRESSOR-RELATED"/>
    <property type="match status" value="1"/>
</dbReference>
<dbReference type="InterPro" id="IPR036271">
    <property type="entry name" value="Tet_transcr_reg_TetR-rel_C_sf"/>
</dbReference>
<organism evidence="4 5">
    <name type="scientific">Paenisporosarcina antarctica</name>
    <dbReference type="NCBI Taxonomy" id="417367"/>
    <lineage>
        <taxon>Bacteria</taxon>
        <taxon>Bacillati</taxon>
        <taxon>Bacillota</taxon>
        <taxon>Bacilli</taxon>
        <taxon>Bacillales</taxon>
        <taxon>Caryophanaceae</taxon>
        <taxon>Paenisporosarcina</taxon>
    </lineage>
</organism>
<keyword evidence="5" id="KW-1185">Reference proteome</keyword>
<dbReference type="PRINTS" id="PR00455">
    <property type="entry name" value="HTHTETR"/>
</dbReference>
<dbReference type="InterPro" id="IPR023772">
    <property type="entry name" value="DNA-bd_HTH_TetR-type_CS"/>
</dbReference>
<dbReference type="InterPro" id="IPR009057">
    <property type="entry name" value="Homeodomain-like_sf"/>
</dbReference>
<dbReference type="PROSITE" id="PS50977">
    <property type="entry name" value="HTH_TETR_2"/>
    <property type="match status" value="1"/>
</dbReference>
<dbReference type="InterPro" id="IPR050624">
    <property type="entry name" value="HTH-type_Tx_Regulator"/>
</dbReference>
<evidence type="ECO:0000256" key="1">
    <source>
        <dbReference type="ARBA" id="ARBA00023125"/>
    </source>
</evidence>
<evidence type="ECO:0000313" key="4">
    <source>
        <dbReference type="EMBL" id="QBP41142.1"/>
    </source>
</evidence>
<feature type="domain" description="HTH tetR-type" evidence="3">
    <location>
        <begin position="12"/>
        <end position="72"/>
    </location>
</feature>
<dbReference type="InterPro" id="IPR001647">
    <property type="entry name" value="HTH_TetR"/>
</dbReference>
<evidence type="ECO:0000256" key="2">
    <source>
        <dbReference type="PROSITE-ProRule" id="PRU00335"/>
    </source>
</evidence>
<dbReference type="RefSeq" id="WP_134209794.1">
    <property type="nucleotide sequence ID" value="NZ_CP038015.1"/>
</dbReference>
<dbReference type="Gene3D" id="1.10.357.10">
    <property type="entry name" value="Tetracycline Repressor, domain 2"/>
    <property type="match status" value="1"/>
</dbReference>
<name>A0A4P6ZXK4_9BACL</name>
<dbReference type="AlphaFoldDB" id="A0A4P6ZXK4"/>
<dbReference type="GO" id="GO:0003677">
    <property type="term" value="F:DNA binding"/>
    <property type="evidence" value="ECO:0007669"/>
    <property type="project" value="UniProtKB-UniRule"/>
</dbReference>
<dbReference type="Pfam" id="PF00440">
    <property type="entry name" value="TetR_N"/>
    <property type="match status" value="1"/>
</dbReference>
<keyword evidence="1 2" id="KW-0238">DNA-binding</keyword>
<reference evidence="4 5" key="1">
    <citation type="submission" date="2019-03" db="EMBL/GenBank/DDBJ databases">
        <title>Complete genome sequence of Paenisporosarcina antarctica CGMCC 1.6503T.</title>
        <authorList>
            <person name="Rong J.-C."/>
            <person name="Chi N.-Y."/>
            <person name="Zhang Q.-F."/>
        </authorList>
    </citation>
    <scope>NUCLEOTIDE SEQUENCE [LARGE SCALE GENOMIC DNA]</scope>
    <source>
        <strain evidence="4 5">CGMCC 1.6503</strain>
    </source>
</reference>
<dbReference type="SUPFAM" id="SSF46689">
    <property type="entry name" value="Homeodomain-like"/>
    <property type="match status" value="1"/>
</dbReference>
<protein>
    <submittedName>
        <fullName evidence="4">TetR/AcrR family transcriptional regulator</fullName>
    </submittedName>
</protein>
<gene>
    <name evidence="4" type="ORF">E2636_08370</name>
</gene>
<evidence type="ECO:0000259" key="3">
    <source>
        <dbReference type="PROSITE" id="PS50977"/>
    </source>
</evidence>
<sequence length="217" mass="24736">MAISKNQHLKMQEKRDRILEKAISLFSEQGYNDTTISKVAKASGISFGSVFTYFPSKEDLFHSAVIEPIEEINSIMLDFNPEAEDSLNELKIMVNSHINLFAKLSTYLQLVVQVIGQHSRFKDQFDELNFFHNEFCSKLALLLEKGQKKGQIRESDPIFAASAYFSLLMGLRLTMTDEIDEKFWGNFAPFALQLFGPISYTKSISRLAKPKAAYSNR</sequence>
<dbReference type="PROSITE" id="PS01081">
    <property type="entry name" value="HTH_TETR_1"/>
    <property type="match status" value="1"/>
</dbReference>
<evidence type="ECO:0000313" key="5">
    <source>
        <dbReference type="Proteomes" id="UP000294292"/>
    </source>
</evidence>
<dbReference type="KEGG" id="panc:E2636_08370"/>
<dbReference type="OrthoDB" id="9780824at2"/>